<dbReference type="OrthoDB" id="5121955at2759"/>
<dbReference type="EMBL" id="ML978067">
    <property type="protein sequence ID" value="KAF2018781.1"/>
    <property type="molecule type" value="Genomic_DNA"/>
</dbReference>
<evidence type="ECO:0000313" key="5">
    <source>
        <dbReference type="Proteomes" id="UP000799778"/>
    </source>
</evidence>
<evidence type="ECO:0000256" key="2">
    <source>
        <dbReference type="SAM" id="MobiDB-lite"/>
    </source>
</evidence>
<dbReference type="AlphaFoldDB" id="A0A6A5Y1I8"/>
<reference evidence="4" key="1">
    <citation type="journal article" date="2020" name="Stud. Mycol.">
        <title>101 Dothideomycetes genomes: a test case for predicting lifestyles and emergence of pathogens.</title>
        <authorList>
            <person name="Haridas S."/>
            <person name="Albert R."/>
            <person name="Binder M."/>
            <person name="Bloem J."/>
            <person name="Labutti K."/>
            <person name="Salamov A."/>
            <person name="Andreopoulos B."/>
            <person name="Baker S."/>
            <person name="Barry K."/>
            <person name="Bills G."/>
            <person name="Bluhm B."/>
            <person name="Cannon C."/>
            <person name="Castanera R."/>
            <person name="Culley D."/>
            <person name="Daum C."/>
            <person name="Ezra D."/>
            <person name="Gonzalez J."/>
            <person name="Henrissat B."/>
            <person name="Kuo A."/>
            <person name="Liang C."/>
            <person name="Lipzen A."/>
            <person name="Lutzoni F."/>
            <person name="Magnuson J."/>
            <person name="Mondo S."/>
            <person name="Nolan M."/>
            <person name="Ohm R."/>
            <person name="Pangilinan J."/>
            <person name="Park H.-J."/>
            <person name="Ramirez L."/>
            <person name="Alfaro M."/>
            <person name="Sun H."/>
            <person name="Tritt A."/>
            <person name="Yoshinaga Y."/>
            <person name="Zwiers L.-H."/>
            <person name="Turgeon B."/>
            <person name="Goodwin S."/>
            <person name="Spatafora J."/>
            <person name="Crous P."/>
            <person name="Grigoriev I."/>
        </authorList>
    </citation>
    <scope>NUCLEOTIDE SEQUENCE</scope>
    <source>
        <strain evidence="4">CBS 175.79</strain>
    </source>
</reference>
<protein>
    <recommendedName>
        <fullName evidence="3">Xylanolytic transcriptional activator regulatory domain-containing protein</fullName>
    </recommendedName>
</protein>
<dbReference type="RefSeq" id="XP_033387120.1">
    <property type="nucleotide sequence ID" value="XM_033533578.1"/>
</dbReference>
<dbReference type="Proteomes" id="UP000799778">
    <property type="component" value="Unassembled WGS sequence"/>
</dbReference>
<sequence>MEPENELASHVFLVDLVRHGISVMNPSSLRIIIPGVDDAPSCNQSNSVQEEGVLASSCDEHTAQQRARSPAVLQLDGSSPSTSQNTALLDDCEAANIEESCEERPAPFARFPIGISNNAFTIYSYYPFIHCGSIHKLHPDDVCYLDQRGCFRVPSQAILDEFVQEYFLHVHPVLPILDEGEFWKSYNQTSESSSNESNNRIPLFLFQAILFAGCSFLPLPMVQSMGFESIQAARAAFYSRAKALFDLDTCRDAISSSHCALLLTYYTSAADATVNSYWVNVAVHYARQAGAHSDIHESDVSPARRNILKRLWWGCICRDRTISLGLRRPLQIIIDSSKTQYPMLTEDDFEIRVFIAQCELLLLLSDILDISSARKTTVPPLDANHKIQKLRESMSNLDSWYKQMHNTFLYAYMIPDRRKSLTLYISIIHIYYYSAKIAACNCALSLSMASSSQEETGYDVGGDSTESELESALHGNTEALESVLQMGLAKYLPVTITALIALPLAWSYRRLFAVPRPFRDERRKQDLKLYIAVMNELRVRYQGAEELLEYIRTAINYENDPRRLHGSGDFMAHMDEEITTQQAAEIAGSKAIEIARHHSRKDVRLAVIVNICLAKGTFPQEADMPGSLQLIHSSVHMNLNKSQGTNQKLNKMGETQRRITQKSEASAEMEANDSHRNEEDPLLPRFRKYGSTFEETPSAGTWDLRPFPFPVSSASFSSHEEIDSGFDFNSSAADFLPYMDLLQEFVAP</sequence>
<keyword evidence="5" id="KW-1185">Reference proteome</keyword>
<dbReference type="InterPro" id="IPR052761">
    <property type="entry name" value="Fungal_Detox/Toxin_TFs"/>
</dbReference>
<dbReference type="GO" id="GO:0006351">
    <property type="term" value="P:DNA-templated transcription"/>
    <property type="evidence" value="ECO:0007669"/>
    <property type="project" value="InterPro"/>
</dbReference>
<evidence type="ECO:0000256" key="1">
    <source>
        <dbReference type="ARBA" id="ARBA00023242"/>
    </source>
</evidence>
<feature type="region of interest" description="Disordered" evidence="2">
    <location>
        <begin position="660"/>
        <end position="681"/>
    </location>
</feature>
<organism evidence="4 5">
    <name type="scientific">Aaosphaeria arxii CBS 175.79</name>
    <dbReference type="NCBI Taxonomy" id="1450172"/>
    <lineage>
        <taxon>Eukaryota</taxon>
        <taxon>Fungi</taxon>
        <taxon>Dikarya</taxon>
        <taxon>Ascomycota</taxon>
        <taxon>Pezizomycotina</taxon>
        <taxon>Dothideomycetes</taxon>
        <taxon>Pleosporomycetidae</taxon>
        <taxon>Pleosporales</taxon>
        <taxon>Pleosporales incertae sedis</taxon>
        <taxon>Aaosphaeria</taxon>
    </lineage>
</organism>
<evidence type="ECO:0000259" key="3">
    <source>
        <dbReference type="SMART" id="SM00906"/>
    </source>
</evidence>
<dbReference type="GO" id="GO:0003677">
    <property type="term" value="F:DNA binding"/>
    <property type="evidence" value="ECO:0007669"/>
    <property type="project" value="InterPro"/>
</dbReference>
<keyword evidence="1" id="KW-0539">Nucleus</keyword>
<feature type="domain" description="Xylanolytic transcriptional activator regulatory" evidence="3">
    <location>
        <begin position="275"/>
        <end position="348"/>
    </location>
</feature>
<evidence type="ECO:0000313" key="4">
    <source>
        <dbReference type="EMBL" id="KAF2018781.1"/>
    </source>
</evidence>
<name>A0A6A5Y1I8_9PLEO</name>
<dbReference type="GO" id="GO:0008270">
    <property type="term" value="F:zinc ion binding"/>
    <property type="evidence" value="ECO:0007669"/>
    <property type="project" value="InterPro"/>
</dbReference>
<dbReference type="PANTHER" id="PTHR47425">
    <property type="entry name" value="FARB-RELATED"/>
    <property type="match status" value="1"/>
</dbReference>
<accession>A0A6A5Y1I8</accession>
<dbReference type="SMART" id="SM00906">
    <property type="entry name" value="Fungal_trans"/>
    <property type="match status" value="1"/>
</dbReference>
<dbReference type="GeneID" id="54290975"/>
<dbReference type="PANTHER" id="PTHR47425:SF2">
    <property type="entry name" value="FARB-RELATED"/>
    <property type="match status" value="1"/>
</dbReference>
<dbReference type="InterPro" id="IPR007219">
    <property type="entry name" value="XnlR_reg_dom"/>
</dbReference>
<dbReference type="Pfam" id="PF04082">
    <property type="entry name" value="Fungal_trans"/>
    <property type="match status" value="1"/>
</dbReference>
<proteinExistence type="predicted"/>
<dbReference type="CDD" id="cd12148">
    <property type="entry name" value="fungal_TF_MHR"/>
    <property type="match status" value="1"/>
</dbReference>
<gene>
    <name evidence="4" type="ORF">BU24DRAFT_488852</name>
</gene>